<evidence type="ECO:0000313" key="1">
    <source>
        <dbReference type="EMBL" id="MBW62701.1"/>
    </source>
</evidence>
<protein>
    <submittedName>
        <fullName evidence="1">Putative secreted protein</fullName>
    </submittedName>
</protein>
<organism evidence="1">
    <name type="scientific">Anopheles marajoara</name>
    <dbReference type="NCBI Taxonomy" id="58244"/>
    <lineage>
        <taxon>Eukaryota</taxon>
        <taxon>Metazoa</taxon>
        <taxon>Ecdysozoa</taxon>
        <taxon>Arthropoda</taxon>
        <taxon>Hexapoda</taxon>
        <taxon>Insecta</taxon>
        <taxon>Pterygota</taxon>
        <taxon>Neoptera</taxon>
        <taxon>Endopterygota</taxon>
        <taxon>Diptera</taxon>
        <taxon>Nematocera</taxon>
        <taxon>Culicoidea</taxon>
        <taxon>Culicidae</taxon>
        <taxon>Anophelinae</taxon>
        <taxon>Anopheles</taxon>
    </lineage>
</organism>
<accession>A0A2M4CC35</accession>
<proteinExistence type="predicted"/>
<sequence length="80" mass="9260">METEWARFALSMLISPFSWANGFRNALESLPPSLPVCHRPRPAILQCYAFASRLLTSRRQYTCREDWAIIDFDSCSVHHS</sequence>
<reference evidence="1" key="1">
    <citation type="submission" date="2018-01" db="EMBL/GenBank/DDBJ databases">
        <title>An insight into the sialome of Amazonian anophelines.</title>
        <authorList>
            <person name="Ribeiro J.M."/>
            <person name="Scarpassa V."/>
            <person name="Calvo E."/>
        </authorList>
    </citation>
    <scope>NUCLEOTIDE SEQUENCE</scope>
    <source>
        <tissue evidence="1">Salivary glands</tissue>
    </source>
</reference>
<dbReference type="AlphaFoldDB" id="A0A2M4CC35"/>
<name>A0A2M4CC35_9DIPT</name>
<dbReference type="EMBL" id="GGFJ01013560">
    <property type="protein sequence ID" value="MBW62701.1"/>
    <property type="molecule type" value="Transcribed_RNA"/>
</dbReference>